<comment type="subcellular location">
    <subcellularLocation>
        <location evidence="1">Lysosome membrane</location>
    </subcellularLocation>
</comment>
<dbReference type="PANTHER" id="PTHR31397:SF1">
    <property type="entry name" value="BLOC-1-RELATED COMPLEX SUBUNIT 7"/>
    <property type="match status" value="1"/>
</dbReference>
<dbReference type="InterPro" id="IPR032143">
    <property type="entry name" value="BORCS7"/>
</dbReference>
<organism evidence="8 9">
    <name type="scientific">Frankliniella occidentalis</name>
    <name type="common">Western flower thrips</name>
    <name type="synonym">Euthrips occidentalis</name>
    <dbReference type="NCBI Taxonomy" id="133901"/>
    <lineage>
        <taxon>Eukaryota</taxon>
        <taxon>Metazoa</taxon>
        <taxon>Ecdysozoa</taxon>
        <taxon>Arthropoda</taxon>
        <taxon>Hexapoda</taxon>
        <taxon>Insecta</taxon>
        <taxon>Pterygota</taxon>
        <taxon>Neoptera</taxon>
        <taxon>Paraneoptera</taxon>
        <taxon>Thysanoptera</taxon>
        <taxon>Terebrantia</taxon>
        <taxon>Thripoidea</taxon>
        <taxon>Thripidae</taxon>
        <taxon>Frankliniella</taxon>
    </lineage>
</organism>
<evidence type="ECO:0000256" key="2">
    <source>
        <dbReference type="ARBA" id="ARBA00005433"/>
    </source>
</evidence>
<keyword evidence="5" id="KW-0458">Lysosome</keyword>
<dbReference type="OrthoDB" id="5567844at2759"/>
<dbReference type="AlphaFoldDB" id="A0A6J1TV13"/>
<dbReference type="GeneID" id="113218358"/>
<evidence type="ECO:0000256" key="1">
    <source>
        <dbReference type="ARBA" id="ARBA00004656"/>
    </source>
</evidence>
<feature type="region of interest" description="Disordered" evidence="7">
    <location>
        <begin position="1"/>
        <end position="25"/>
    </location>
</feature>
<dbReference type="CTD" id="119032"/>
<dbReference type="GO" id="GO:0099078">
    <property type="term" value="C:BORC complex"/>
    <property type="evidence" value="ECO:0007669"/>
    <property type="project" value="TreeGrafter"/>
</dbReference>
<feature type="coiled-coil region" evidence="6">
    <location>
        <begin position="72"/>
        <end position="106"/>
    </location>
</feature>
<name>A0A6J1TV13_FRAOC</name>
<dbReference type="RefSeq" id="XP_026294451.2">
    <property type="nucleotide sequence ID" value="XM_026438666.2"/>
</dbReference>
<dbReference type="KEGG" id="foc:113218358"/>
<comment type="similarity">
    <text evidence="2">Belongs to the BORCS7 family.</text>
</comment>
<dbReference type="GO" id="GO:0005765">
    <property type="term" value="C:lysosomal membrane"/>
    <property type="evidence" value="ECO:0007669"/>
    <property type="project" value="UniProtKB-SubCell"/>
</dbReference>
<sequence>MPLFLASGNKQSKHKQTMASASSTSARTLFIDSKLRLADRVQVNVNNIASVARQINRGSKSSETLFHTAKNMALQEHAMENTEENLKKLQQNMTLLNQQFESIQRNALLLDEVKEQVRAMQR</sequence>
<reference evidence="9" key="1">
    <citation type="submission" date="2025-08" db="UniProtKB">
        <authorList>
            <consortium name="RefSeq"/>
        </authorList>
    </citation>
    <scope>IDENTIFICATION</scope>
    <source>
        <tissue evidence="9">Whole organism</tissue>
    </source>
</reference>
<gene>
    <name evidence="9" type="primary">LOC113218358</name>
</gene>
<dbReference type="PANTHER" id="PTHR31397">
    <property type="entry name" value="BLOC-1-RELATED COMPLEX SUBUNIT 7 BORSC7"/>
    <property type="match status" value="1"/>
</dbReference>
<evidence type="ECO:0000256" key="3">
    <source>
        <dbReference type="ARBA" id="ARBA00022295"/>
    </source>
</evidence>
<evidence type="ECO:0000313" key="9">
    <source>
        <dbReference type="RefSeq" id="XP_026294451.2"/>
    </source>
</evidence>
<keyword evidence="4" id="KW-0472">Membrane</keyword>
<dbReference type="Proteomes" id="UP000504606">
    <property type="component" value="Unplaced"/>
</dbReference>
<evidence type="ECO:0000256" key="6">
    <source>
        <dbReference type="SAM" id="Coils"/>
    </source>
</evidence>
<keyword evidence="6" id="KW-0175">Coiled coil</keyword>
<keyword evidence="8" id="KW-1185">Reference proteome</keyword>
<evidence type="ECO:0000256" key="7">
    <source>
        <dbReference type="SAM" id="MobiDB-lite"/>
    </source>
</evidence>
<evidence type="ECO:0000256" key="5">
    <source>
        <dbReference type="ARBA" id="ARBA00023228"/>
    </source>
</evidence>
<dbReference type="Pfam" id="PF16088">
    <property type="entry name" value="BORCS7"/>
    <property type="match status" value="1"/>
</dbReference>
<proteinExistence type="inferred from homology"/>
<protein>
    <recommendedName>
        <fullName evidence="3">BLOC-1-related complex subunit 7</fullName>
    </recommendedName>
</protein>
<accession>A0A6J1TV13</accession>
<evidence type="ECO:0000256" key="4">
    <source>
        <dbReference type="ARBA" id="ARBA00023136"/>
    </source>
</evidence>
<evidence type="ECO:0000313" key="8">
    <source>
        <dbReference type="Proteomes" id="UP000504606"/>
    </source>
</evidence>